<dbReference type="InterPro" id="IPR006073">
    <property type="entry name" value="GTP-bd"/>
</dbReference>
<evidence type="ECO:0000313" key="4">
    <source>
        <dbReference type="Proteomes" id="UP000076154"/>
    </source>
</evidence>
<gene>
    <name evidence="3" type="primary">gtpA_1</name>
    <name evidence="3" type="ORF">Hypma_001263</name>
</gene>
<feature type="domain" description="G" evidence="2">
    <location>
        <begin position="36"/>
        <end position="98"/>
    </location>
</feature>
<feature type="coiled-coil region" evidence="1">
    <location>
        <begin position="244"/>
        <end position="329"/>
    </location>
</feature>
<dbReference type="EMBL" id="LUEZ02000110">
    <property type="protein sequence ID" value="RDB17530.1"/>
    <property type="molecule type" value="Genomic_DNA"/>
</dbReference>
<dbReference type="InterPro" id="IPR027417">
    <property type="entry name" value="P-loop_NTPase"/>
</dbReference>
<keyword evidence="1" id="KW-0175">Coiled coil</keyword>
<dbReference type="GO" id="GO:0005525">
    <property type="term" value="F:GTP binding"/>
    <property type="evidence" value="ECO:0007669"/>
    <property type="project" value="InterPro"/>
</dbReference>
<sequence length="383" mass="42875">MVDDRAPFSFPLEYSYLMASVSNESTLHDGDPEETTIAVMGPTGTGKTSFINLMSGGQLQVGSEMESCTTTVQPSTPFDLDGYRITLIDTPGFDDSKLRDTDVLAMIGAYLSFAHKRGKVLAGVIYMHRILDNRMGGISSRNFKMFRHLCGDSSLQNVVIVTNMWGQIDLHVGEAREKELATKDIFFQPVLKKGARLARHDHTLESGHAILRSLLGRQPQMLQIQRELETGMDLSQTSAGKELNRDLAEQIAKHKDEIQLLIEEMNEASRLRDEETRKELAEEHDRLQSEVLRIQIESRNMAAGYAEAIAKLEQRMNDTEDAAKHATNGVRDVQIRDEEHFKTFATTIPDNAILEAKLGGAFPIFGFWGKLAVMLSPFSLSWK</sequence>
<evidence type="ECO:0000259" key="2">
    <source>
        <dbReference type="Pfam" id="PF01926"/>
    </source>
</evidence>
<dbReference type="STRING" id="39966.A0A369J8L6"/>
<evidence type="ECO:0000313" key="3">
    <source>
        <dbReference type="EMBL" id="RDB17530.1"/>
    </source>
</evidence>
<dbReference type="CDD" id="cd00882">
    <property type="entry name" value="Ras_like_GTPase"/>
    <property type="match status" value="1"/>
</dbReference>
<name>A0A369J8L6_HYPMA</name>
<keyword evidence="4" id="KW-1185">Reference proteome</keyword>
<accession>A0A369J8L6</accession>
<organism evidence="3 4">
    <name type="scientific">Hypsizygus marmoreus</name>
    <name type="common">White beech mushroom</name>
    <name type="synonym">Agaricus marmoreus</name>
    <dbReference type="NCBI Taxonomy" id="39966"/>
    <lineage>
        <taxon>Eukaryota</taxon>
        <taxon>Fungi</taxon>
        <taxon>Dikarya</taxon>
        <taxon>Basidiomycota</taxon>
        <taxon>Agaricomycotina</taxon>
        <taxon>Agaricomycetes</taxon>
        <taxon>Agaricomycetidae</taxon>
        <taxon>Agaricales</taxon>
        <taxon>Tricholomatineae</taxon>
        <taxon>Lyophyllaceae</taxon>
        <taxon>Hypsizygus</taxon>
    </lineage>
</organism>
<dbReference type="OrthoDB" id="8954335at2759"/>
<dbReference type="Gene3D" id="3.40.50.300">
    <property type="entry name" value="P-loop containing nucleotide triphosphate hydrolases"/>
    <property type="match status" value="1"/>
</dbReference>
<dbReference type="SUPFAM" id="SSF52540">
    <property type="entry name" value="P-loop containing nucleoside triphosphate hydrolases"/>
    <property type="match status" value="1"/>
</dbReference>
<evidence type="ECO:0000256" key="1">
    <source>
        <dbReference type="SAM" id="Coils"/>
    </source>
</evidence>
<proteinExistence type="predicted"/>
<protein>
    <submittedName>
        <fullName evidence="3">GTP-binding protein A</fullName>
    </submittedName>
</protein>
<comment type="caution">
    <text evidence="3">The sequence shown here is derived from an EMBL/GenBank/DDBJ whole genome shotgun (WGS) entry which is preliminary data.</text>
</comment>
<dbReference type="AlphaFoldDB" id="A0A369J8L6"/>
<dbReference type="Pfam" id="PF01926">
    <property type="entry name" value="MMR_HSR1"/>
    <property type="match status" value="1"/>
</dbReference>
<reference evidence="3" key="1">
    <citation type="submission" date="2018-04" db="EMBL/GenBank/DDBJ databases">
        <title>Whole genome sequencing of Hypsizygus marmoreus.</title>
        <authorList>
            <person name="Choi I.-G."/>
            <person name="Min B."/>
            <person name="Kim J.-G."/>
            <person name="Kim S."/>
            <person name="Oh Y.-L."/>
            <person name="Kong W.-S."/>
            <person name="Park H."/>
            <person name="Jeong J."/>
            <person name="Song E.-S."/>
        </authorList>
    </citation>
    <scope>NUCLEOTIDE SEQUENCE [LARGE SCALE GENOMIC DNA]</scope>
    <source>
        <strain evidence="3">51987-8</strain>
    </source>
</reference>
<dbReference type="InParanoid" id="A0A369J8L6"/>
<dbReference type="Proteomes" id="UP000076154">
    <property type="component" value="Unassembled WGS sequence"/>
</dbReference>